<proteinExistence type="predicted"/>
<dbReference type="OrthoDB" id="10002170at2759"/>
<organism evidence="2 3">
    <name type="scientific">Penicillium nalgiovense</name>
    <dbReference type="NCBI Taxonomy" id="60175"/>
    <lineage>
        <taxon>Eukaryota</taxon>
        <taxon>Fungi</taxon>
        <taxon>Dikarya</taxon>
        <taxon>Ascomycota</taxon>
        <taxon>Pezizomycotina</taxon>
        <taxon>Eurotiomycetes</taxon>
        <taxon>Eurotiomycetidae</taxon>
        <taxon>Eurotiales</taxon>
        <taxon>Aspergillaceae</taxon>
        <taxon>Penicillium</taxon>
    </lineage>
</organism>
<evidence type="ECO:0000313" key="3">
    <source>
        <dbReference type="Proteomes" id="UP001153461"/>
    </source>
</evidence>
<reference evidence="2" key="1">
    <citation type="submission" date="2021-07" db="EMBL/GenBank/DDBJ databases">
        <authorList>
            <person name="Branca A.L. A."/>
        </authorList>
    </citation>
    <scope>NUCLEOTIDE SEQUENCE</scope>
</reference>
<dbReference type="Proteomes" id="UP001153461">
    <property type="component" value="Unassembled WGS sequence"/>
</dbReference>
<feature type="region of interest" description="Disordered" evidence="1">
    <location>
        <begin position="1"/>
        <end position="47"/>
    </location>
</feature>
<comment type="caution">
    <text evidence="2">The sequence shown here is derived from an EMBL/GenBank/DDBJ whole genome shotgun (WGS) entry which is preliminary data.</text>
</comment>
<dbReference type="EMBL" id="CAJVNV010000100">
    <property type="protein sequence ID" value="CAG8041414.1"/>
    <property type="molecule type" value="Genomic_DNA"/>
</dbReference>
<sequence length="190" mass="22258">MQPRILSKMSLNAAEQHPSADDASSIYSRSPESPKDMLSSMPMMLPPQHDLPEINSLDHQIALARGSTMALETTRTRLKCSKSRNRLSLQELKEERICQRDQQENENQFYRSCFENLLNLKTAIIDVSQELTLQYHFEPEARPLDNERVFQAVLKLRVALEQSRIREAQAEQIWKRQWKVSRINHTTRWI</sequence>
<gene>
    <name evidence="2" type="ORF">PNAL_LOCUS3023</name>
</gene>
<feature type="compositionally biased region" description="Low complexity" evidence="1">
    <location>
        <begin position="37"/>
        <end position="47"/>
    </location>
</feature>
<evidence type="ECO:0000256" key="1">
    <source>
        <dbReference type="SAM" id="MobiDB-lite"/>
    </source>
</evidence>
<dbReference type="AlphaFoldDB" id="A0A9W4HKH7"/>
<evidence type="ECO:0000313" key="2">
    <source>
        <dbReference type="EMBL" id="CAG8041414.1"/>
    </source>
</evidence>
<name>A0A9W4HKH7_PENNA</name>
<accession>A0A9W4HKH7</accession>
<protein>
    <submittedName>
        <fullName evidence="2">Uncharacterized protein</fullName>
    </submittedName>
</protein>